<dbReference type="EMBL" id="JBBPEH010000004">
    <property type="protein sequence ID" value="KAK7540014.1"/>
    <property type="molecule type" value="Genomic_DNA"/>
</dbReference>
<sequence>MSVEEIVKRHGASFTEWWRHVTFEHPVPFVGIPPTTQLSSGWQELYESFSQRRKHKGHPKEGQIETPKPLAFDPCQKRSYRPTHLSSINHGQAVQQVAAQIYSLGIGTAIESGPSYKEMLNCLAIACLSISNASTEIKSVVPVRIGFDYHEPYFKAPIHPAVLIKTATSELLLPVTMYMYGSAEPGLDAEKRKGWSIESKKFSTTHTNTAMSVARKFYSVPNLRIQDVMMLSNAENEQQGWKPRRYADIWGINMNSDAYLFKKSKTAIHEDMNDMTAIFSSIPELTKELLRVSPTFTSRLSGEIQPFQLLRVFEFSLTARHGARLRKSKSSQKCNGRKTCALFADCHLLRVDGARYCVHHIKTIMIVGDKFHYGAGEDNGRLEWRIAQYLKTESARKAARWLCDRISNRTKEVWIVDIEFHRPPHAFNCAALPWEMAICCLHSGRTLLSTNIDYGGMSAQEVWTSLYGARSDNGWITFQSFRSTFTRRYGETKTNGLAPSTIRQRLLGLGFSYATHELISYCSIEDMHAMKRVLDGRDDVHAPLLFRNALPPRIFQPVSIFELAKCMCPRMSLTLKELYTRLFPDSTPLQFHSAAIDAWALREISMKFNDVLLSGGTWWLGGLNIGL</sequence>
<organism evidence="1 2">
    <name type="scientific">Phyllosticta citribraziliensis</name>
    <dbReference type="NCBI Taxonomy" id="989973"/>
    <lineage>
        <taxon>Eukaryota</taxon>
        <taxon>Fungi</taxon>
        <taxon>Dikarya</taxon>
        <taxon>Ascomycota</taxon>
        <taxon>Pezizomycotina</taxon>
        <taxon>Dothideomycetes</taxon>
        <taxon>Dothideomycetes incertae sedis</taxon>
        <taxon>Botryosphaeriales</taxon>
        <taxon>Phyllostictaceae</taxon>
        <taxon>Phyllosticta</taxon>
    </lineage>
</organism>
<proteinExistence type="predicted"/>
<evidence type="ECO:0000313" key="2">
    <source>
        <dbReference type="Proteomes" id="UP001360953"/>
    </source>
</evidence>
<accession>A0ABR1LXY2</accession>
<protein>
    <submittedName>
        <fullName evidence="1">Uncharacterized protein</fullName>
    </submittedName>
</protein>
<dbReference type="RefSeq" id="XP_066657285.1">
    <property type="nucleotide sequence ID" value="XM_066798079.1"/>
</dbReference>
<gene>
    <name evidence="1" type="ORF">J3D65DRAFT_602019</name>
</gene>
<comment type="caution">
    <text evidence="1">The sequence shown here is derived from an EMBL/GenBank/DDBJ whole genome shotgun (WGS) entry which is preliminary data.</text>
</comment>
<keyword evidence="2" id="KW-1185">Reference proteome</keyword>
<reference evidence="1 2" key="1">
    <citation type="submission" date="2024-04" db="EMBL/GenBank/DDBJ databases">
        <title>Phyllosticta paracitricarpa is synonymous to the EU quarantine fungus P. citricarpa based on phylogenomic analyses.</title>
        <authorList>
            <consortium name="Lawrence Berkeley National Laboratory"/>
            <person name="Van ingen-buijs V.A."/>
            <person name="Van westerhoven A.C."/>
            <person name="Haridas S."/>
            <person name="Skiadas P."/>
            <person name="Martin F."/>
            <person name="Groenewald J.Z."/>
            <person name="Crous P.W."/>
            <person name="Seidl M.F."/>
        </authorList>
    </citation>
    <scope>NUCLEOTIDE SEQUENCE [LARGE SCALE GENOMIC DNA]</scope>
    <source>
        <strain evidence="1 2">CPC 17464</strain>
    </source>
</reference>
<evidence type="ECO:0000313" key="1">
    <source>
        <dbReference type="EMBL" id="KAK7540014.1"/>
    </source>
</evidence>
<dbReference type="Proteomes" id="UP001360953">
    <property type="component" value="Unassembled WGS sequence"/>
</dbReference>
<name>A0ABR1LXY2_9PEZI</name>
<dbReference type="GeneID" id="92030985"/>